<dbReference type="WBParaSite" id="snap_masked-unitig_38717-processed-gene-0.1-mRNA-1">
    <property type="protein sequence ID" value="snap_masked-unitig_38717-processed-gene-0.1-mRNA-1"/>
    <property type="gene ID" value="snap_masked-unitig_38717-processed-gene-0.1"/>
</dbReference>
<dbReference type="PANTHER" id="PTHR20852:SF57">
    <property type="entry name" value="GLUTAMINE SYNTHETASE 2 CYTOPLASMIC"/>
    <property type="match status" value="1"/>
</dbReference>
<dbReference type="GO" id="GO:0004356">
    <property type="term" value="F:glutamine synthetase activity"/>
    <property type="evidence" value="ECO:0007669"/>
    <property type="project" value="InterPro"/>
</dbReference>
<evidence type="ECO:0000256" key="1">
    <source>
        <dbReference type="SAM" id="MobiDB-lite"/>
    </source>
</evidence>
<dbReference type="Gene3D" id="3.10.20.70">
    <property type="entry name" value="Glutamine synthetase, N-terminal domain"/>
    <property type="match status" value="1"/>
</dbReference>
<sequence>MYIWIDSTGARTWRAKTRTVETVPKRSQGLSRPEQRLNRGCIDPVTAHLAEAAENSESLAAEAPLNELPAQSGTSDGLQHGQAEGQNSDVMHAASPWRLFNDPFPAAHNWKLVLCETCGHDGRAAALSNKAATASSAKEFKALVRHRAGVHHAGHRRHRSFAGPRTAFPWPQGPYYTWGRARNVYGRDVWWSLTTGVGPCEGIVDMGDPLLASLRLPAAPGPPRTSASRLRSTRSRLPGTGYGAGRTTNFSTLQMRQPEAMKAIIEGNRELATARRPPSALQTAQSATTRGRLSGAARDLQHRRLQLRRGAPRLLSSASRAWQLMTAALTLEDRGRLQRDPYCVTEMLSYRPSACFCSVPGLRELPEPRGVARGWVAGSHRQAGGACELLFCITPPECIPTSLLEPSESPSPEPQPQNNGALRPPHVPRPAPVKASGGSEVGGSLSLNCCHGDRADGAGPGSARTLGQLVDCQPLCVTSSLPLPRQAWTKKIFGLPARSGQTEAWRRMSQTQTHLELGCELQNRTQHSMAMDNAVPSLWVLAAVGHQEADKTAVLGELLGLLCLIEEVIDLCS</sequence>
<dbReference type="GO" id="GO:0006542">
    <property type="term" value="P:glutamine biosynthetic process"/>
    <property type="evidence" value="ECO:0007669"/>
    <property type="project" value="InterPro"/>
</dbReference>
<protein>
    <submittedName>
        <fullName evidence="3">PWWP domain-containing protein</fullName>
    </submittedName>
</protein>
<evidence type="ECO:0000313" key="3">
    <source>
        <dbReference type="WBParaSite" id="snap_masked-unitig_38717-processed-gene-0.1-mRNA-1"/>
    </source>
</evidence>
<evidence type="ECO:0000313" key="2">
    <source>
        <dbReference type="Proteomes" id="UP000095280"/>
    </source>
</evidence>
<dbReference type="InterPro" id="IPR050292">
    <property type="entry name" value="Glutamine_Synthetase"/>
</dbReference>
<feature type="compositionally biased region" description="Low complexity" evidence="1">
    <location>
        <begin position="218"/>
        <end position="230"/>
    </location>
</feature>
<accession>A0A1I8JRB6</accession>
<keyword evidence="2" id="KW-1185">Reference proteome</keyword>
<dbReference type="InterPro" id="IPR036651">
    <property type="entry name" value="Gln_synt_N_sf"/>
</dbReference>
<feature type="compositionally biased region" description="Polar residues" evidence="1">
    <location>
        <begin position="280"/>
        <end position="291"/>
    </location>
</feature>
<dbReference type="AlphaFoldDB" id="A0A1I8JRB6"/>
<feature type="region of interest" description="Disordered" evidence="1">
    <location>
        <begin position="403"/>
        <end position="439"/>
    </location>
</feature>
<dbReference type="PANTHER" id="PTHR20852">
    <property type="entry name" value="GLUTAMINE SYNTHETASE"/>
    <property type="match status" value="1"/>
</dbReference>
<reference evidence="3" key="1">
    <citation type="submission" date="2016-11" db="UniProtKB">
        <authorList>
            <consortium name="WormBaseParasite"/>
        </authorList>
    </citation>
    <scope>IDENTIFICATION</scope>
</reference>
<feature type="region of interest" description="Disordered" evidence="1">
    <location>
        <begin position="272"/>
        <end position="294"/>
    </location>
</feature>
<feature type="region of interest" description="Disordered" evidence="1">
    <location>
        <begin position="218"/>
        <end position="248"/>
    </location>
</feature>
<proteinExistence type="predicted"/>
<dbReference type="Proteomes" id="UP000095280">
    <property type="component" value="Unplaced"/>
</dbReference>
<name>A0A1I8JRB6_9PLAT</name>
<organism evidence="2 3">
    <name type="scientific">Macrostomum lignano</name>
    <dbReference type="NCBI Taxonomy" id="282301"/>
    <lineage>
        <taxon>Eukaryota</taxon>
        <taxon>Metazoa</taxon>
        <taxon>Spiralia</taxon>
        <taxon>Lophotrochozoa</taxon>
        <taxon>Platyhelminthes</taxon>
        <taxon>Rhabditophora</taxon>
        <taxon>Macrostomorpha</taxon>
        <taxon>Macrostomida</taxon>
        <taxon>Macrostomidae</taxon>
        <taxon>Macrostomum</taxon>
    </lineage>
</organism>
<dbReference type="GO" id="GO:0005737">
    <property type="term" value="C:cytoplasm"/>
    <property type="evidence" value="ECO:0007669"/>
    <property type="project" value="TreeGrafter"/>
</dbReference>